<keyword evidence="4" id="KW-0732">Signal</keyword>
<gene>
    <name evidence="5" type="primary">Tnip1_2</name>
    <name evidence="5" type="ORF">GTO93_0017735</name>
</gene>
<sequence length="576" mass="64283">MLLVATLAAAMRGSVGHSSSGHCGSGGAGSGNAYNCAVHTRQSRGIGVSTQDGSSSIFGTQDGSPSPSGSYAGNSSFSGLWAGSFSSSCRGQLTAKCPPLPAGGAPIQGLERAEIGVPAALLIYRWRWLPLIVPSGQQHLPRLPLRPATPPRLCLWGRWLELDPPKELSICHAVLTLIVAFLLEGVFVWALVLPVPKLLGSRAEPDDHGEETEGHGRRLISSGNDTEENVTIISESMTVTSADEEKLLLLNRNTDLRRLNKELMKLNEEWDHIYRSTTMGLQEKINSLQQEVVRLNQHNERLLMKLEHEQSKREYYEQTLLQELRKNQHLQEYVRHLEGKIHRSSSNSSSTASERPAGVLNGVEVCEGLCELPSQQQYNSSSHSPPPLEPPGNGDRKQGHPRQGRSKQDSSTLRSFKGQPDMLKEVQELKDQLETLKCQTQIYEADYKTEHKHRERMKNENSKLRRKEEELRQQMALQQEQLKVYEDDFRKERSDKQVLQRLLLKKAGPTDPVLVHRCNNVHERSPGGRQGSARSSGCAKHCERHGNKVSECPRAQRPHQHQAAEVQASPFSVDYH</sequence>
<feature type="chain" id="PRO_5046426882" evidence="4">
    <location>
        <begin position="17"/>
        <end position="576"/>
    </location>
</feature>
<feature type="signal peptide" evidence="4">
    <location>
        <begin position="1"/>
        <end position="16"/>
    </location>
</feature>
<accession>A0ABS2XT63</accession>
<evidence type="ECO:0000313" key="5">
    <source>
        <dbReference type="EMBL" id="MBN3277561.1"/>
    </source>
</evidence>
<feature type="region of interest" description="Disordered" evidence="3">
    <location>
        <begin position="522"/>
        <end position="576"/>
    </location>
</feature>
<name>A0ABS2XT63_POLSP</name>
<feature type="non-terminal residue" evidence="5">
    <location>
        <position position="1"/>
    </location>
</feature>
<feature type="region of interest" description="Disordered" evidence="3">
    <location>
        <begin position="375"/>
        <end position="419"/>
    </location>
</feature>
<evidence type="ECO:0000313" key="6">
    <source>
        <dbReference type="Proteomes" id="UP001166093"/>
    </source>
</evidence>
<evidence type="ECO:0000256" key="2">
    <source>
        <dbReference type="SAM" id="Coils"/>
    </source>
</evidence>
<dbReference type="EMBL" id="JAAWVQ010071284">
    <property type="protein sequence ID" value="MBN3277561.1"/>
    <property type="molecule type" value="Genomic_DNA"/>
</dbReference>
<evidence type="ECO:0000256" key="1">
    <source>
        <dbReference type="ARBA" id="ARBA00023054"/>
    </source>
</evidence>
<feature type="region of interest" description="Disordered" evidence="3">
    <location>
        <begin position="45"/>
        <end position="71"/>
    </location>
</feature>
<feature type="coiled-coil region" evidence="2">
    <location>
        <begin position="419"/>
        <end position="488"/>
    </location>
</feature>
<feature type="coiled-coil region" evidence="2">
    <location>
        <begin position="249"/>
        <end position="305"/>
    </location>
</feature>
<dbReference type="Gene3D" id="1.20.5.990">
    <property type="entry name" value="Nemo cc2-lz domain - 1d5 darpin complex"/>
    <property type="match status" value="1"/>
</dbReference>
<reference evidence="5" key="1">
    <citation type="journal article" date="2021" name="Cell">
        <title>Tracing the genetic footprints of vertebrate landing in non-teleost ray-finned fishes.</title>
        <authorList>
            <person name="Bi X."/>
            <person name="Wang K."/>
            <person name="Yang L."/>
            <person name="Pan H."/>
            <person name="Jiang H."/>
            <person name="Wei Q."/>
            <person name="Fang M."/>
            <person name="Yu H."/>
            <person name="Zhu C."/>
            <person name="Cai Y."/>
            <person name="He Y."/>
            <person name="Gan X."/>
            <person name="Zeng H."/>
            <person name="Yu D."/>
            <person name="Zhu Y."/>
            <person name="Jiang H."/>
            <person name="Qiu Q."/>
            <person name="Yang H."/>
            <person name="Zhang Y.E."/>
            <person name="Wang W."/>
            <person name="Zhu M."/>
            <person name="He S."/>
            <person name="Zhang G."/>
        </authorList>
    </citation>
    <scope>NUCLEOTIDE SEQUENCE</scope>
    <source>
        <strain evidence="5">Pddl_001</strain>
    </source>
</reference>
<keyword evidence="1 2" id="KW-0175">Coiled coil</keyword>
<proteinExistence type="predicted"/>
<comment type="caution">
    <text evidence="5">The sequence shown here is derived from an EMBL/GenBank/DDBJ whole genome shotgun (WGS) entry which is preliminary data.</text>
</comment>
<dbReference type="PANTHER" id="PTHR31882">
    <property type="entry name" value="TNFAIP3-INTERACTING PROTEIN COILED COIL FAMILY MEMBER"/>
    <property type="match status" value="1"/>
</dbReference>
<feature type="region of interest" description="Disordered" evidence="3">
    <location>
        <begin position="202"/>
        <end position="222"/>
    </location>
</feature>
<evidence type="ECO:0000256" key="3">
    <source>
        <dbReference type="SAM" id="MobiDB-lite"/>
    </source>
</evidence>
<organism evidence="5 6">
    <name type="scientific">Polyodon spathula</name>
    <name type="common">North American paddlefish</name>
    <name type="synonym">Squalus spathula</name>
    <dbReference type="NCBI Taxonomy" id="7913"/>
    <lineage>
        <taxon>Eukaryota</taxon>
        <taxon>Metazoa</taxon>
        <taxon>Chordata</taxon>
        <taxon>Craniata</taxon>
        <taxon>Vertebrata</taxon>
        <taxon>Euteleostomi</taxon>
        <taxon>Actinopterygii</taxon>
        <taxon>Chondrostei</taxon>
        <taxon>Acipenseriformes</taxon>
        <taxon>Polyodontidae</taxon>
        <taxon>Polyodon</taxon>
    </lineage>
</organism>
<dbReference type="Proteomes" id="UP001166093">
    <property type="component" value="Unassembled WGS sequence"/>
</dbReference>
<keyword evidence="6" id="KW-1185">Reference proteome</keyword>
<feature type="compositionally biased region" description="Basic and acidic residues" evidence="3">
    <location>
        <begin position="203"/>
        <end position="216"/>
    </location>
</feature>
<dbReference type="PANTHER" id="PTHR31882:SF9">
    <property type="entry name" value="SI:CH211-153B23.7"/>
    <property type="match status" value="1"/>
</dbReference>
<evidence type="ECO:0000256" key="4">
    <source>
        <dbReference type="SAM" id="SignalP"/>
    </source>
</evidence>
<protein>
    <submittedName>
        <fullName evidence="5">TNIP1 protein</fullName>
    </submittedName>
</protein>
<feature type="non-terminal residue" evidence="5">
    <location>
        <position position="576"/>
    </location>
</feature>
<feature type="compositionally biased region" description="Polar residues" evidence="3">
    <location>
        <begin position="48"/>
        <end position="71"/>
    </location>
</feature>